<dbReference type="EMBL" id="CP014503">
    <property type="protein sequence ID" value="ANB15884.1"/>
    <property type="molecule type" value="Genomic_DNA"/>
</dbReference>
<evidence type="ECO:0000256" key="1">
    <source>
        <dbReference type="SAM" id="MobiDB-lite"/>
    </source>
</evidence>
<accession>A0A167FYZ2</accession>
<dbReference type="Proteomes" id="UP000189580">
    <property type="component" value="Chromosome b"/>
</dbReference>
<keyword evidence="3" id="KW-1185">Reference proteome</keyword>
<feature type="compositionally biased region" description="Low complexity" evidence="1">
    <location>
        <begin position="68"/>
        <end position="89"/>
    </location>
</feature>
<dbReference type="KEGG" id="slb:AWJ20_3528"/>
<proteinExistence type="predicted"/>
<organism evidence="2 3">
    <name type="scientific">Sugiyamaella lignohabitans</name>
    <dbReference type="NCBI Taxonomy" id="796027"/>
    <lineage>
        <taxon>Eukaryota</taxon>
        <taxon>Fungi</taxon>
        <taxon>Dikarya</taxon>
        <taxon>Ascomycota</taxon>
        <taxon>Saccharomycotina</taxon>
        <taxon>Dipodascomycetes</taxon>
        <taxon>Dipodascales</taxon>
        <taxon>Trichomonascaceae</taxon>
        <taxon>Sugiyamaella</taxon>
    </lineage>
</organism>
<feature type="region of interest" description="Disordered" evidence="1">
    <location>
        <begin position="1"/>
        <end position="96"/>
    </location>
</feature>
<dbReference type="RefSeq" id="XP_018738361.1">
    <property type="nucleotide sequence ID" value="XM_018880552.1"/>
</dbReference>
<dbReference type="OrthoDB" id="775356at2759"/>
<protein>
    <submittedName>
        <fullName evidence="2">Uncharacterized protein</fullName>
    </submittedName>
</protein>
<evidence type="ECO:0000313" key="2">
    <source>
        <dbReference type="EMBL" id="ANB15884.1"/>
    </source>
</evidence>
<reference evidence="2 3" key="1">
    <citation type="submission" date="2016-02" db="EMBL/GenBank/DDBJ databases">
        <title>Complete genome sequence and transcriptome regulation of the pentose utilising yeast Sugiyamaella lignohabitans.</title>
        <authorList>
            <person name="Bellasio M."/>
            <person name="Peymann A."/>
            <person name="Valli M."/>
            <person name="Sipitzky M."/>
            <person name="Graf A."/>
            <person name="Sauer M."/>
            <person name="Marx H."/>
            <person name="Mattanovich D."/>
        </authorList>
    </citation>
    <scope>NUCLEOTIDE SEQUENCE [LARGE SCALE GENOMIC DNA]</scope>
    <source>
        <strain evidence="2 3">CBS 10342</strain>
    </source>
</reference>
<gene>
    <name evidence="2" type="ORF">AWJ20_3528</name>
</gene>
<sequence length="188" mass="20439">MEYSRYTRPVSPTKGSLDKLRTGSENNSPGTPSGRARGKSIADRYIDSLAGSSPLKPRSPASVNADYPILSPSIGNSGSGGFSSRSPSPTRHHHHLFDSSNDISQLKSSSQTHFRTLAAETSIDISDGDIHIPGITDSTEDVAGLQGRIRLQRSDTTTSHVASRNWMDKQRKNLQAYEYLCHIGEAKE</sequence>
<dbReference type="AlphaFoldDB" id="A0A167FYZ2"/>
<dbReference type="GeneID" id="30035560"/>
<name>A0A167FYZ2_9ASCO</name>
<evidence type="ECO:0000313" key="3">
    <source>
        <dbReference type="Proteomes" id="UP000189580"/>
    </source>
</evidence>